<evidence type="ECO:0000313" key="1">
    <source>
        <dbReference type="EMBL" id="GAJ46305.1"/>
    </source>
</evidence>
<gene>
    <name evidence="1" type="ORF">HE1_00633</name>
</gene>
<dbReference type="RefSeq" id="WP_035544672.1">
    <property type="nucleotide sequence ID" value="NZ_BAUP01000081.1"/>
</dbReference>
<sequence length="104" mass="12288">MNFSLLKKRSKKFGFLKLIFLNPMIVLKNGSSIGNLLISRVKHSNDFLNDYYFIAEIIGQVLIKLFQAPRLFQGKDETFSIKQNNAQHRHWFARFRRKTLANTR</sequence>
<proteinExistence type="predicted"/>
<comment type="caution">
    <text evidence="1">The sequence shown here is derived from an EMBL/GenBank/DDBJ whole genome shotgun (WGS) entry which is preliminary data.</text>
</comment>
<dbReference type="EMBL" id="BAUP01000081">
    <property type="protein sequence ID" value="GAJ46305.1"/>
    <property type="molecule type" value="Genomic_DNA"/>
</dbReference>
<keyword evidence="2" id="KW-1185">Reference proteome</keyword>
<dbReference type="Proteomes" id="UP000024842">
    <property type="component" value="Unassembled WGS sequence"/>
</dbReference>
<reference evidence="1 2" key="1">
    <citation type="journal article" date="2014" name="FEMS Microbiol. Lett.">
        <title>Draft genome sequences of three Holospora species (Holospora obtusa, Holospora undulata, and Holospora elegans), endonuclear symbiotic bacteria of the ciliate Paramecium caudatum.</title>
        <authorList>
            <person name="Dohra H."/>
            <person name="Tanaka K."/>
            <person name="Suzuki T."/>
            <person name="Fujishima M."/>
            <person name="Suzuki H."/>
        </authorList>
    </citation>
    <scope>NUCLEOTIDE SEQUENCE [LARGE SCALE GENOMIC DNA]</scope>
    <source>
        <strain evidence="1 2">E1</strain>
    </source>
</reference>
<accession>A0A023DZ48</accession>
<name>A0A023DZ48_9PROT</name>
<evidence type="ECO:0000313" key="2">
    <source>
        <dbReference type="Proteomes" id="UP000024842"/>
    </source>
</evidence>
<organism evidence="1 2">
    <name type="scientific">Holospora elegans E1</name>
    <dbReference type="NCBI Taxonomy" id="1427503"/>
    <lineage>
        <taxon>Bacteria</taxon>
        <taxon>Pseudomonadati</taxon>
        <taxon>Pseudomonadota</taxon>
        <taxon>Alphaproteobacteria</taxon>
        <taxon>Holosporales</taxon>
        <taxon>Holosporaceae</taxon>
        <taxon>Holospora</taxon>
    </lineage>
</organism>
<protein>
    <submittedName>
        <fullName evidence="1">Uncharacterized protein</fullName>
    </submittedName>
</protein>
<dbReference type="AlphaFoldDB" id="A0A023DZ48"/>